<reference evidence="9" key="1">
    <citation type="submission" date="2017-11" db="EMBL/GenBank/DDBJ databases">
        <title>Three new genomes from thermophilic consortium.</title>
        <authorList>
            <person name="Quaggio R."/>
            <person name="Amgarten D."/>
            <person name="Setubal J.C."/>
        </authorList>
    </citation>
    <scope>NUCLEOTIDE SEQUENCE</scope>
    <source>
        <strain evidence="9">ZCTH01-B2</strain>
    </source>
</reference>
<gene>
    <name evidence="9" type="ORF">CWE10_15605</name>
</gene>
<feature type="transmembrane region" description="Helical" evidence="7">
    <location>
        <begin position="99"/>
        <end position="122"/>
    </location>
</feature>
<keyword evidence="3" id="KW-1003">Cell membrane</keyword>
<evidence type="ECO:0000256" key="4">
    <source>
        <dbReference type="ARBA" id="ARBA00022692"/>
    </source>
</evidence>
<keyword evidence="2 7" id="KW-0813">Transport</keyword>
<evidence type="ECO:0000256" key="6">
    <source>
        <dbReference type="ARBA" id="ARBA00023136"/>
    </source>
</evidence>
<evidence type="ECO:0000256" key="3">
    <source>
        <dbReference type="ARBA" id="ARBA00022475"/>
    </source>
</evidence>
<organism evidence="9 10">
    <name type="scientific">Symbiobacterium thermophilum</name>
    <dbReference type="NCBI Taxonomy" id="2734"/>
    <lineage>
        <taxon>Bacteria</taxon>
        <taxon>Bacillati</taxon>
        <taxon>Bacillota</taxon>
        <taxon>Clostridia</taxon>
        <taxon>Eubacteriales</taxon>
        <taxon>Symbiobacteriaceae</taxon>
        <taxon>Symbiobacterium</taxon>
    </lineage>
</organism>
<accession>A0A953I668</accession>
<dbReference type="AlphaFoldDB" id="A0A953I668"/>
<evidence type="ECO:0000256" key="2">
    <source>
        <dbReference type="ARBA" id="ARBA00022448"/>
    </source>
</evidence>
<comment type="subcellular location">
    <subcellularLocation>
        <location evidence="1 7">Cell membrane</location>
        <topology evidence="1 7">Multi-pass membrane protein</topology>
    </subcellularLocation>
</comment>
<comment type="caution">
    <text evidence="9">The sequence shown here is derived from an EMBL/GenBank/DDBJ whole genome shotgun (WGS) entry which is preliminary data.</text>
</comment>
<dbReference type="PANTHER" id="PTHR43163">
    <property type="entry name" value="DIPEPTIDE TRANSPORT SYSTEM PERMEASE PROTEIN DPPB-RELATED"/>
    <property type="match status" value="1"/>
</dbReference>
<feature type="transmembrane region" description="Helical" evidence="7">
    <location>
        <begin position="242"/>
        <end position="268"/>
    </location>
</feature>
<dbReference type="EMBL" id="PIUK01000205">
    <property type="protein sequence ID" value="MBY6277602.1"/>
    <property type="molecule type" value="Genomic_DNA"/>
</dbReference>
<feature type="transmembrane region" description="Helical" evidence="7">
    <location>
        <begin position="288"/>
        <end position="314"/>
    </location>
</feature>
<dbReference type="GO" id="GO:0055085">
    <property type="term" value="P:transmembrane transport"/>
    <property type="evidence" value="ECO:0007669"/>
    <property type="project" value="InterPro"/>
</dbReference>
<dbReference type="GO" id="GO:0005886">
    <property type="term" value="C:plasma membrane"/>
    <property type="evidence" value="ECO:0007669"/>
    <property type="project" value="UniProtKB-SubCell"/>
</dbReference>
<evidence type="ECO:0000313" key="9">
    <source>
        <dbReference type="EMBL" id="MBY6277602.1"/>
    </source>
</evidence>
<name>A0A953I668_SYMTR</name>
<evidence type="ECO:0000256" key="5">
    <source>
        <dbReference type="ARBA" id="ARBA00022989"/>
    </source>
</evidence>
<evidence type="ECO:0000256" key="1">
    <source>
        <dbReference type="ARBA" id="ARBA00004651"/>
    </source>
</evidence>
<keyword evidence="6 7" id="KW-0472">Membrane</keyword>
<dbReference type="InterPro" id="IPR000515">
    <property type="entry name" value="MetI-like"/>
</dbReference>
<comment type="similarity">
    <text evidence="7">Belongs to the binding-protein-dependent transport system permease family.</text>
</comment>
<dbReference type="CDD" id="cd06261">
    <property type="entry name" value="TM_PBP2"/>
    <property type="match status" value="1"/>
</dbReference>
<dbReference type="PANTHER" id="PTHR43163:SF6">
    <property type="entry name" value="DIPEPTIDE TRANSPORT SYSTEM PERMEASE PROTEIN DPPB-RELATED"/>
    <property type="match status" value="1"/>
</dbReference>
<protein>
    <submittedName>
        <fullName evidence="9">ABC transporter permease</fullName>
    </submittedName>
</protein>
<feature type="transmembrane region" description="Helical" evidence="7">
    <location>
        <begin position="188"/>
        <end position="207"/>
    </location>
</feature>
<dbReference type="InterPro" id="IPR035906">
    <property type="entry name" value="MetI-like_sf"/>
</dbReference>
<dbReference type="Gene3D" id="1.10.3720.10">
    <property type="entry name" value="MetI-like"/>
    <property type="match status" value="1"/>
</dbReference>
<dbReference type="InterPro" id="IPR045621">
    <property type="entry name" value="BPD_transp_1_N"/>
</dbReference>
<dbReference type="Pfam" id="PF19300">
    <property type="entry name" value="BPD_transp_1_N"/>
    <property type="match status" value="1"/>
</dbReference>
<dbReference type="Pfam" id="PF00528">
    <property type="entry name" value="BPD_transp_1"/>
    <property type="match status" value="1"/>
</dbReference>
<dbReference type="Proteomes" id="UP000732377">
    <property type="component" value="Unassembled WGS sequence"/>
</dbReference>
<feature type="transmembrane region" description="Helical" evidence="7">
    <location>
        <begin position="12"/>
        <end position="30"/>
    </location>
</feature>
<feature type="transmembrane region" description="Helical" evidence="7">
    <location>
        <begin position="134"/>
        <end position="155"/>
    </location>
</feature>
<dbReference type="PROSITE" id="PS50928">
    <property type="entry name" value="ABC_TM1"/>
    <property type="match status" value="1"/>
</dbReference>
<keyword evidence="5 7" id="KW-1133">Transmembrane helix</keyword>
<keyword evidence="4 7" id="KW-0812">Transmembrane</keyword>
<feature type="domain" description="ABC transmembrane type-1" evidence="8">
    <location>
        <begin position="95"/>
        <end position="307"/>
    </location>
</feature>
<dbReference type="RefSeq" id="WP_011196863.1">
    <property type="nucleotide sequence ID" value="NZ_JACSIR010000234.1"/>
</dbReference>
<dbReference type="OMA" id="AKDYPLM"/>
<proteinExistence type="inferred from homology"/>
<evidence type="ECO:0000256" key="7">
    <source>
        <dbReference type="RuleBase" id="RU363032"/>
    </source>
</evidence>
<sequence>MAGFILRRLLQLVPMLLGASLLIFAVIRLAPGDPYSGLVDPRADPAKIEELRRRHCLDCPLPQQYWRWLSHAARGDLGTSIRFRIPVAQLIGDRLGPSIALGVTAQSIVLLAGIPFGILAAVRRGTWVDAAVTTCSLAFLAIPAFFLGLLLLRFFSLGGLQVLPSAGFTTPGSLLTGPARFLDAARHLILPATALGVTGIAGLMSHVRSAMLEVLRQDYLRTARAKGLPERMVIYRHALRNALMPVITLLGLNLPALLGGAIITESLFQWPGVGRLTYTALLERDYPVLMALNLLFAALTLLGSLLADVGYAAVDPRVRYE</sequence>
<evidence type="ECO:0000259" key="8">
    <source>
        <dbReference type="PROSITE" id="PS50928"/>
    </source>
</evidence>
<evidence type="ECO:0000313" key="10">
    <source>
        <dbReference type="Proteomes" id="UP000732377"/>
    </source>
</evidence>
<dbReference type="SUPFAM" id="SSF161098">
    <property type="entry name" value="MetI-like"/>
    <property type="match status" value="1"/>
</dbReference>